<proteinExistence type="predicted"/>
<dbReference type="EMBL" id="CAVLGL010000002">
    <property type="protein sequence ID" value="CAK1579341.1"/>
    <property type="molecule type" value="Genomic_DNA"/>
</dbReference>
<sequence>MFEKLNKEITTVIYVIPLQISTLIVTIEAVTVNPSLCPTNKIAPHRRAVAGKYGTGRTFGAFYDLLAPDGLQAGGSSNLQEQPQADDPDDCGEIDDYDENDVGSAATQSGRRQGNLDNRFFLGNFFNFLRPTTGYGFSTSQRPISVYPGRPTSRPTQSPYWSGGLFGSNAYRPPLHLNPSDYVKPVHEDGQEIYMTYRPGVVGGPLGHVVGVTQVTPTNRPPETSSQLNSKYINSIHFSMLSTKAPTNSHRRPRHRKINDANNGIFGSFIDLFLK</sequence>
<gene>
    <name evidence="2" type="ORF">PARMNEM_LOCUS1301</name>
</gene>
<reference evidence="2 3" key="1">
    <citation type="submission" date="2023-11" db="EMBL/GenBank/DDBJ databases">
        <authorList>
            <person name="Hedman E."/>
            <person name="Englund M."/>
            <person name="Stromberg M."/>
            <person name="Nyberg Akerstrom W."/>
            <person name="Nylinder S."/>
            <person name="Jareborg N."/>
            <person name="Kallberg Y."/>
            <person name="Kronander E."/>
        </authorList>
    </citation>
    <scope>NUCLEOTIDE SEQUENCE [LARGE SCALE GENOMIC DNA]</scope>
</reference>
<feature type="compositionally biased region" description="Acidic residues" evidence="1">
    <location>
        <begin position="84"/>
        <end position="101"/>
    </location>
</feature>
<protein>
    <submittedName>
        <fullName evidence="2">Uncharacterized protein</fullName>
    </submittedName>
</protein>
<dbReference type="Proteomes" id="UP001314205">
    <property type="component" value="Unassembled WGS sequence"/>
</dbReference>
<feature type="region of interest" description="Disordered" evidence="1">
    <location>
        <begin position="73"/>
        <end position="111"/>
    </location>
</feature>
<organism evidence="2 3">
    <name type="scientific">Parnassius mnemosyne</name>
    <name type="common">clouded apollo</name>
    <dbReference type="NCBI Taxonomy" id="213953"/>
    <lineage>
        <taxon>Eukaryota</taxon>
        <taxon>Metazoa</taxon>
        <taxon>Ecdysozoa</taxon>
        <taxon>Arthropoda</taxon>
        <taxon>Hexapoda</taxon>
        <taxon>Insecta</taxon>
        <taxon>Pterygota</taxon>
        <taxon>Neoptera</taxon>
        <taxon>Endopterygota</taxon>
        <taxon>Lepidoptera</taxon>
        <taxon>Glossata</taxon>
        <taxon>Ditrysia</taxon>
        <taxon>Papilionoidea</taxon>
        <taxon>Papilionidae</taxon>
        <taxon>Parnassiinae</taxon>
        <taxon>Parnassini</taxon>
        <taxon>Parnassius</taxon>
        <taxon>Driopa</taxon>
    </lineage>
</organism>
<keyword evidence="3" id="KW-1185">Reference proteome</keyword>
<comment type="caution">
    <text evidence="2">The sequence shown here is derived from an EMBL/GenBank/DDBJ whole genome shotgun (WGS) entry which is preliminary data.</text>
</comment>
<accession>A0AAV1K8C2</accession>
<evidence type="ECO:0000313" key="3">
    <source>
        <dbReference type="Proteomes" id="UP001314205"/>
    </source>
</evidence>
<dbReference type="AlphaFoldDB" id="A0AAV1K8C2"/>
<evidence type="ECO:0000313" key="2">
    <source>
        <dbReference type="EMBL" id="CAK1579341.1"/>
    </source>
</evidence>
<evidence type="ECO:0000256" key="1">
    <source>
        <dbReference type="SAM" id="MobiDB-lite"/>
    </source>
</evidence>
<name>A0AAV1K8C2_9NEOP</name>
<feature type="compositionally biased region" description="Polar residues" evidence="1">
    <location>
        <begin position="74"/>
        <end position="83"/>
    </location>
</feature>